<dbReference type="InterPro" id="IPR046864">
    <property type="entry name" value="VasX_N"/>
</dbReference>
<dbReference type="EMBL" id="DXFC01000161">
    <property type="protein sequence ID" value="HIX61641.1"/>
    <property type="molecule type" value="Genomic_DNA"/>
</dbReference>
<dbReference type="CDD" id="cd20708">
    <property type="entry name" value="MIX_IV"/>
    <property type="match status" value="1"/>
</dbReference>
<gene>
    <name evidence="2" type="ORF">H9854_05350</name>
</gene>
<evidence type="ECO:0000313" key="3">
    <source>
        <dbReference type="Proteomes" id="UP000824248"/>
    </source>
</evidence>
<feature type="domain" description="Toxin VasX N-terminal region" evidence="1">
    <location>
        <begin position="11"/>
        <end position="144"/>
    </location>
</feature>
<dbReference type="Proteomes" id="UP000824248">
    <property type="component" value="Unassembled WGS sequence"/>
</dbReference>
<name>A0A9D1WLX2_9GAMM</name>
<comment type="caution">
    <text evidence="2">The sequence shown here is derived from an EMBL/GenBank/DDBJ whole genome shotgun (WGS) entry which is preliminary data.</text>
</comment>
<evidence type="ECO:0000313" key="2">
    <source>
        <dbReference type="EMBL" id="HIX61641.1"/>
    </source>
</evidence>
<dbReference type="Pfam" id="PF20249">
    <property type="entry name" value="VasX_N"/>
    <property type="match status" value="1"/>
</dbReference>
<reference evidence="2" key="1">
    <citation type="journal article" date="2021" name="PeerJ">
        <title>Extensive microbial diversity within the chicken gut microbiome revealed by metagenomics and culture.</title>
        <authorList>
            <person name="Gilroy R."/>
            <person name="Ravi A."/>
            <person name="Getino M."/>
            <person name="Pursley I."/>
            <person name="Horton D.L."/>
            <person name="Alikhan N.F."/>
            <person name="Baker D."/>
            <person name="Gharbi K."/>
            <person name="Hall N."/>
            <person name="Watson M."/>
            <person name="Adriaenssens E.M."/>
            <person name="Foster-Nyarko E."/>
            <person name="Jarju S."/>
            <person name="Secka A."/>
            <person name="Antonio M."/>
            <person name="Oren A."/>
            <person name="Chaudhuri R.R."/>
            <person name="La Ragione R."/>
            <person name="Hildebrand F."/>
            <person name="Pallen M.J."/>
        </authorList>
    </citation>
    <scope>NUCLEOTIDE SEQUENCE</scope>
    <source>
        <strain evidence="2">1193</strain>
    </source>
</reference>
<protein>
    <recommendedName>
        <fullName evidence="1">Toxin VasX N-terminal region domain-containing protein</fullName>
    </recommendedName>
</protein>
<reference evidence="2" key="2">
    <citation type="submission" date="2021-04" db="EMBL/GenBank/DDBJ databases">
        <authorList>
            <person name="Gilroy R."/>
        </authorList>
    </citation>
    <scope>NUCLEOTIDE SEQUENCE</scope>
    <source>
        <strain evidence="2">1193</strain>
    </source>
</reference>
<proteinExistence type="predicted"/>
<sequence>MSATQCPLLAAIMPVRYAIGLEGLESQFLAGIALPALNGALSEENEALPLRYVARPLRDGWCYVWLESQQRLIEYQVIAGNLTETRRAGDPIMPSGGPYLFLPCGQPAAIAWSPVPWSDDHYAQLQGNSERRQALMREFSPAQAPSSGPLEWAMQIPELNGVVDEAFAWSSEPLSTLPRWQRLMPTLTQAEVQAVAIVDDPWGVVIELAYLQRQGLIHRDEWFAKEGEERILAQTILALVRQDRETWAKLPWLADQPRIEAAAKRYDTDIEALESRLAALVKDWQRWMETLWAEGSPDTLAAAQSHFDPSRHDDHDAMETLWSAALLGATQSQVGAVMVERLLDPGQGPTFTHSGHSLWTALLGMMKHLQLSDVQRMLTLPDGVQEHDWGTWAHSLNQLSTQLGSGLMTVREGLFLAIGTTVGPTLRELGAASAQQTLVAGYFAAALARSSQSLTTETVPARRMVDWLNEPSARVASAPASLGQLRPDLLQHLEGRQAAVIRLAANDATVAPQGNPFLRRVLNEAPLKGVLVLLNGWMLFDAGKELMDGDRSIEQLASFGSGAAGTVTATVAIFQYLAHIDARDMQLSQGMSPAWKIDFDRYLTFGQIASGALGVTTLFDAVYFGRGAWESYGQGDLDSATLQAAMSSASLGQTTLAARALIHYRRAQAALRTGQLTQAASTASRAGKPGLMLGLTLLIIAGAISLYYTRENPLEQWLRNTRFGTRPAAWAGDLEQELDQLFRLLYQPRLRLERKDVWNHRLNTRYKAVWLYVEFPAAERFPGMFTLEA</sequence>
<evidence type="ECO:0000259" key="1">
    <source>
        <dbReference type="Pfam" id="PF20249"/>
    </source>
</evidence>
<organism evidence="2 3">
    <name type="scientific">Candidatus Halomonas stercoripullorum</name>
    <dbReference type="NCBI Taxonomy" id="2838617"/>
    <lineage>
        <taxon>Bacteria</taxon>
        <taxon>Pseudomonadati</taxon>
        <taxon>Pseudomonadota</taxon>
        <taxon>Gammaproteobacteria</taxon>
        <taxon>Oceanospirillales</taxon>
        <taxon>Halomonadaceae</taxon>
        <taxon>Halomonas</taxon>
    </lineage>
</organism>
<accession>A0A9D1WLX2</accession>
<feature type="non-terminal residue" evidence="2">
    <location>
        <position position="789"/>
    </location>
</feature>
<dbReference type="AlphaFoldDB" id="A0A9D1WLX2"/>